<comment type="subcellular location">
    <subcellularLocation>
        <location evidence="1">Golgi apparatus membrane</location>
        <topology evidence="1">Single-pass type II membrane protein</topology>
    </subcellularLocation>
</comment>
<dbReference type="Proteomes" id="UP000515514">
    <property type="component" value="Chromosome"/>
</dbReference>
<dbReference type="Pfam" id="PF03567">
    <property type="entry name" value="Sulfotransfer_2"/>
    <property type="match status" value="1"/>
</dbReference>
<keyword evidence="7" id="KW-0325">Glycoprotein</keyword>
<keyword evidence="5" id="KW-0333">Golgi apparatus</keyword>
<protein>
    <submittedName>
        <fullName evidence="8">Sulfotransferase family protein</fullName>
    </submittedName>
</protein>
<dbReference type="Gene3D" id="3.40.50.300">
    <property type="entry name" value="P-loop containing nucleotide triphosphate hydrolases"/>
    <property type="match status" value="1"/>
</dbReference>
<keyword evidence="9" id="KW-1185">Reference proteome</keyword>
<evidence type="ECO:0000256" key="4">
    <source>
        <dbReference type="ARBA" id="ARBA00022989"/>
    </source>
</evidence>
<dbReference type="EMBL" id="CP052909">
    <property type="protein sequence ID" value="QNJ96715.1"/>
    <property type="molecule type" value="Genomic_DNA"/>
</dbReference>
<evidence type="ECO:0000256" key="1">
    <source>
        <dbReference type="ARBA" id="ARBA00004323"/>
    </source>
</evidence>
<accession>A0A7G8PQU9</accession>
<sequence>MISHEHKCIFIHIPKTAGTSILSFFYPNITFKTGKPDYDRLFGWCPERRIHMQHATSKTLLETGLISQEVWNTYFKFTFVRNPWDKSYSDYIWMQKFAGVKGSFKNYIEKEKEFKSILTDNSNHSYLGDHLMPQSEFFDLDGKYALDYVGRFENFSQDISTIMKKLDIAQDFNKYENKGTRKSDYSLFYKNSDKRRVDRKYKVDIENFNYTFEDNRKGIQLLKRLI</sequence>
<keyword evidence="2 8" id="KW-0808">Transferase</keyword>
<dbReference type="AlphaFoldDB" id="A0A7G8PQU9"/>
<dbReference type="InterPro" id="IPR005331">
    <property type="entry name" value="Sulfotransferase"/>
</dbReference>
<reference evidence="8 9" key="1">
    <citation type="submission" date="2020-04" db="EMBL/GenBank/DDBJ databases">
        <title>Genome sequence of Altibacter aquimarinus strain ALE3EI.</title>
        <authorList>
            <person name="Oh H.-M."/>
            <person name="Jang D."/>
        </authorList>
    </citation>
    <scope>NUCLEOTIDE SEQUENCE [LARGE SCALE GENOMIC DNA]</scope>
    <source>
        <strain evidence="8 9">ALE3EI</strain>
    </source>
</reference>
<keyword evidence="3" id="KW-0812">Transmembrane</keyword>
<name>A0A7G8PQU9_9FLAO</name>
<dbReference type="PANTHER" id="PTHR12137">
    <property type="entry name" value="CARBOHYDRATE SULFOTRANSFERASE"/>
    <property type="match status" value="1"/>
</dbReference>
<dbReference type="InterPro" id="IPR027417">
    <property type="entry name" value="P-loop_NTPase"/>
</dbReference>
<evidence type="ECO:0000256" key="7">
    <source>
        <dbReference type="ARBA" id="ARBA00023180"/>
    </source>
</evidence>
<evidence type="ECO:0000256" key="2">
    <source>
        <dbReference type="ARBA" id="ARBA00022679"/>
    </source>
</evidence>
<proteinExistence type="predicted"/>
<gene>
    <name evidence="8" type="ORF">ALE3EI_0124</name>
</gene>
<evidence type="ECO:0000313" key="8">
    <source>
        <dbReference type="EMBL" id="QNJ96715.1"/>
    </source>
</evidence>
<evidence type="ECO:0000256" key="6">
    <source>
        <dbReference type="ARBA" id="ARBA00023136"/>
    </source>
</evidence>
<dbReference type="SUPFAM" id="SSF52540">
    <property type="entry name" value="P-loop containing nucleoside triphosphate hydrolases"/>
    <property type="match status" value="1"/>
</dbReference>
<dbReference type="KEGG" id="alti:ALE3EI_0124"/>
<dbReference type="RefSeq" id="WP_186989812.1">
    <property type="nucleotide sequence ID" value="NZ_CP052909.1"/>
</dbReference>
<organism evidence="8 9">
    <name type="scientific">Constantimarinum furrinae</name>
    <dbReference type="NCBI Taxonomy" id="2562285"/>
    <lineage>
        <taxon>Bacteria</taxon>
        <taxon>Pseudomonadati</taxon>
        <taxon>Bacteroidota</taxon>
        <taxon>Flavobacteriia</taxon>
        <taxon>Flavobacteriales</taxon>
        <taxon>Flavobacteriaceae</taxon>
        <taxon>Altibacter/Constantimarinum group</taxon>
        <taxon>Constantimarinum</taxon>
    </lineage>
</organism>
<evidence type="ECO:0000256" key="5">
    <source>
        <dbReference type="ARBA" id="ARBA00023034"/>
    </source>
</evidence>
<dbReference type="GO" id="GO:0016051">
    <property type="term" value="P:carbohydrate biosynthetic process"/>
    <property type="evidence" value="ECO:0007669"/>
    <property type="project" value="InterPro"/>
</dbReference>
<keyword evidence="4" id="KW-1133">Transmembrane helix</keyword>
<evidence type="ECO:0000313" key="9">
    <source>
        <dbReference type="Proteomes" id="UP000515514"/>
    </source>
</evidence>
<dbReference type="InterPro" id="IPR018011">
    <property type="entry name" value="Carb_sulfotrans_8-10"/>
</dbReference>
<evidence type="ECO:0000256" key="3">
    <source>
        <dbReference type="ARBA" id="ARBA00022692"/>
    </source>
</evidence>
<dbReference type="GO" id="GO:0016020">
    <property type="term" value="C:membrane"/>
    <property type="evidence" value="ECO:0007669"/>
    <property type="project" value="InterPro"/>
</dbReference>
<dbReference type="GO" id="GO:0008146">
    <property type="term" value="F:sulfotransferase activity"/>
    <property type="evidence" value="ECO:0007669"/>
    <property type="project" value="InterPro"/>
</dbReference>
<keyword evidence="6" id="KW-0472">Membrane</keyword>
<dbReference type="PANTHER" id="PTHR12137:SF54">
    <property type="entry name" value="CARBOHYDRATE SULFOTRANSFERASE"/>
    <property type="match status" value="1"/>
</dbReference>